<dbReference type="SUPFAM" id="SSF54427">
    <property type="entry name" value="NTF2-like"/>
    <property type="match status" value="1"/>
</dbReference>
<proteinExistence type="predicted"/>
<feature type="chain" id="PRO_5045772843" evidence="1">
    <location>
        <begin position="24"/>
        <end position="153"/>
    </location>
</feature>
<dbReference type="RefSeq" id="WP_345408416.1">
    <property type="nucleotide sequence ID" value="NZ_BAABHG010000028.1"/>
</dbReference>
<evidence type="ECO:0000259" key="2">
    <source>
        <dbReference type="Pfam" id="PF12680"/>
    </source>
</evidence>
<evidence type="ECO:0000256" key="1">
    <source>
        <dbReference type="SAM" id="SignalP"/>
    </source>
</evidence>
<dbReference type="Gene3D" id="3.10.450.50">
    <property type="match status" value="1"/>
</dbReference>
<sequence length="153" mass="16782">MRARTIAVAGLLGLGLLTGSAAADETDAYRGCRHGFDAAVRAYVSATDAKDVAAMERVLHPGDTIVMPDAVVYPGKEKAMEFFREFFGNPNWTQSFTPIRTVVDGCDTGFVLMDSLYAQPDGYRSHLLIGLTFTRTHGRWLVLLDQNTRIPAQ</sequence>
<dbReference type="Proteomes" id="UP001597419">
    <property type="component" value="Unassembled WGS sequence"/>
</dbReference>
<organism evidence="3 4">
    <name type="scientific">Amycolatopsis samaneae</name>
    <dbReference type="NCBI Taxonomy" id="664691"/>
    <lineage>
        <taxon>Bacteria</taxon>
        <taxon>Bacillati</taxon>
        <taxon>Actinomycetota</taxon>
        <taxon>Actinomycetes</taxon>
        <taxon>Pseudonocardiales</taxon>
        <taxon>Pseudonocardiaceae</taxon>
        <taxon>Amycolatopsis</taxon>
    </lineage>
</organism>
<dbReference type="InterPro" id="IPR032710">
    <property type="entry name" value="NTF2-like_dom_sf"/>
</dbReference>
<protein>
    <submittedName>
        <fullName evidence="3">YybH family protein</fullName>
    </submittedName>
</protein>
<reference evidence="4" key="1">
    <citation type="journal article" date="2019" name="Int. J. Syst. Evol. Microbiol.">
        <title>The Global Catalogue of Microorganisms (GCM) 10K type strain sequencing project: providing services to taxonomists for standard genome sequencing and annotation.</title>
        <authorList>
            <consortium name="The Broad Institute Genomics Platform"/>
            <consortium name="The Broad Institute Genome Sequencing Center for Infectious Disease"/>
            <person name="Wu L."/>
            <person name="Ma J."/>
        </authorList>
    </citation>
    <scope>NUCLEOTIDE SEQUENCE [LARGE SCALE GENOMIC DNA]</scope>
    <source>
        <strain evidence="4">CGMCC 4.7643</strain>
    </source>
</reference>
<evidence type="ECO:0000313" key="3">
    <source>
        <dbReference type="EMBL" id="MFD2462723.1"/>
    </source>
</evidence>
<keyword evidence="4" id="KW-1185">Reference proteome</keyword>
<accession>A0ABW5GPB2</accession>
<dbReference type="EMBL" id="JBHUKU010000019">
    <property type="protein sequence ID" value="MFD2462723.1"/>
    <property type="molecule type" value="Genomic_DNA"/>
</dbReference>
<feature type="domain" description="SnoaL-like" evidence="2">
    <location>
        <begin position="40"/>
        <end position="140"/>
    </location>
</feature>
<dbReference type="InterPro" id="IPR037401">
    <property type="entry name" value="SnoaL-like"/>
</dbReference>
<gene>
    <name evidence="3" type="ORF">ACFSYJ_29220</name>
</gene>
<evidence type="ECO:0000313" key="4">
    <source>
        <dbReference type="Proteomes" id="UP001597419"/>
    </source>
</evidence>
<feature type="signal peptide" evidence="1">
    <location>
        <begin position="1"/>
        <end position="23"/>
    </location>
</feature>
<keyword evidence="1" id="KW-0732">Signal</keyword>
<comment type="caution">
    <text evidence="3">The sequence shown here is derived from an EMBL/GenBank/DDBJ whole genome shotgun (WGS) entry which is preliminary data.</text>
</comment>
<dbReference type="Pfam" id="PF12680">
    <property type="entry name" value="SnoaL_2"/>
    <property type="match status" value="1"/>
</dbReference>
<name>A0ABW5GPB2_9PSEU</name>